<dbReference type="RefSeq" id="WP_184861461.1">
    <property type="nucleotide sequence ID" value="NZ_JACHIR010000001.1"/>
</dbReference>
<dbReference type="AlphaFoldDB" id="A0A7W9KEZ1"/>
<evidence type="ECO:0000256" key="1">
    <source>
        <dbReference type="ARBA" id="ARBA00023239"/>
    </source>
</evidence>
<dbReference type="GO" id="GO:0008684">
    <property type="term" value="F:2-oxopent-4-enoate hydratase activity"/>
    <property type="evidence" value="ECO:0007669"/>
    <property type="project" value="UniProtKB-EC"/>
</dbReference>
<protein>
    <submittedName>
        <fullName evidence="3">2-keto-4-pentenoate hydratase</fullName>
        <ecNumber evidence="3">4.2.1.80</ecNumber>
    </submittedName>
</protein>
<dbReference type="Pfam" id="PF01557">
    <property type="entry name" value="FAA_hydrolase"/>
    <property type="match status" value="1"/>
</dbReference>
<dbReference type="GO" id="GO:0005737">
    <property type="term" value="C:cytoplasm"/>
    <property type="evidence" value="ECO:0007669"/>
    <property type="project" value="TreeGrafter"/>
</dbReference>
<dbReference type="EC" id="4.2.1.80" evidence="3"/>
<dbReference type="SUPFAM" id="SSF56529">
    <property type="entry name" value="FAH"/>
    <property type="match status" value="1"/>
</dbReference>
<dbReference type="EMBL" id="JACHIR010000001">
    <property type="protein sequence ID" value="MBB5891389.1"/>
    <property type="molecule type" value="Genomic_DNA"/>
</dbReference>
<accession>A0A7W9KEZ1</accession>
<dbReference type="InterPro" id="IPR011234">
    <property type="entry name" value="Fumarylacetoacetase-like_C"/>
</dbReference>
<keyword evidence="1 3" id="KW-0456">Lyase</keyword>
<dbReference type="InterPro" id="IPR050772">
    <property type="entry name" value="Hydratase-Decarb/MhpD_sf"/>
</dbReference>
<dbReference type="PANTHER" id="PTHR30143">
    <property type="entry name" value="ACID HYDRATASE"/>
    <property type="match status" value="1"/>
</dbReference>
<name>A0A7W9KEZ1_9PSEU</name>
<evidence type="ECO:0000313" key="4">
    <source>
        <dbReference type="Proteomes" id="UP000585638"/>
    </source>
</evidence>
<dbReference type="Gene3D" id="3.90.850.10">
    <property type="entry name" value="Fumarylacetoacetase-like, C-terminal domain"/>
    <property type="match status" value="1"/>
</dbReference>
<feature type="domain" description="Fumarylacetoacetase-like C-terminal" evidence="2">
    <location>
        <begin position="87"/>
        <end position="257"/>
    </location>
</feature>
<dbReference type="PANTHER" id="PTHR30143:SF0">
    <property type="entry name" value="2-KETO-4-PENTENOATE HYDRATASE"/>
    <property type="match status" value="1"/>
</dbReference>
<reference evidence="3 4" key="1">
    <citation type="submission" date="2020-08" db="EMBL/GenBank/DDBJ databases">
        <title>Sequencing the genomes of 1000 actinobacteria strains.</title>
        <authorList>
            <person name="Klenk H.-P."/>
        </authorList>
    </citation>
    <scope>NUCLEOTIDE SEQUENCE [LARGE SCALE GENOMIC DNA]</scope>
    <source>
        <strain evidence="3 4">DSM 43851</strain>
    </source>
</reference>
<evidence type="ECO:0000259" key="2">
    <source>
        <dbReference type="Pfam" id="PF01557"/>
    </source>
</evidence>
<gene>
    <name evidence="3" type="ORF">BJ998_002585</name>
</gene>
<sequence length="272" mass="28707">MALSDEEVRRLAGELWDAERQSTPIQPISGRHPDADIDDAYRIQLAGVRLRTDAGDRVRGHKVGLTARVMQQQFGVERPDFGHLLASMFHPEGEPLAVDELIAPRVEPELAFVLDAPLRGPGVTVADVLGATAFVLPALEIIDSRIEDWRIGIVDTVADNASSAKVVLGGTRTPVSEVDPRLIGVVLRRNGEIVETGASGAVLGNPAQAVAWLANTIANHGGVLDAGDLIMPGTCTRAVGMEPGDTVRADFEHLGHVGVSFSSAKVSEGAAA</sequence>
<comment type="caution">
    <text evidence="3">The sequence shown here is derived from an EMBL/GenBank/DDBJ whole genome shotgun (WGS) entry which is preliminary data.</text>
</comment>
<organism evidence="3 4">
    <name type="scientific">Kutzneria kofuensis</name>
    <dbReference type="NCBI Taxonomy" id="103725"/>
    <lineage>
        <taxon>Bacteria</taxon>
        <taxon>Bacillati</taxon>
        <taxon>Actinomycetota</taxon>
        <taxon>Actinomycetes</taxon>
        <taxon>Pseudonocardiales</taxon>
        <taxon>Pseudonocardiaceae</taxon>
        <taxon>Kutzneria</taxon>
    </lineage>
</organism>
<evidence type="ECO:0000313" key="3">
    <source>
        <dbReference type="EMBL" id="MBB5891389.1"/>
    </source>
</evidence>
<dbReference type="InterPro" id="IPR036663">
    <property type="entry name" value="Fumarylacetoacetase_C_sf"/>
</dbReference>
<keyword evidence="4" id="KW-1185">Reference proteome</keyword>
<proteinExistence type="predicted"/>
<dbReference type="Proteomes" id="UP000585638">
    <property type="component" value="Unassembled WGS sequence"/>
</dbReference>